<proteinExistence type="predicted"/>
<evidence type="ECO:0000313" key="2">
    <source>
        <dbReference type="Proteomes" id="UP001596989"/>
    </source>
</evidence>
<name>A0ABW3HQD5_9BACL</name>
<dbReference type="RefSeq" id="WP_377563906.1">
    <property type="nucleotide sequence ID" value="NZ_JBHTJZ010000011.1"/>
</dbReference>
<sequence length="331" mass="37559">MSTTFEVYPVTSNVPTIVNVLEAANRKLQHFLSPFALKEMPIIYVRMGEEILSQHDKNDKGMAWGEGGAWFYVDPGSGGGTDAHYEIVDAATIEIWEEYSEYGVAYLEVKRSLSVGHYWVFRRSAGQPAIINLVYGILASALAELTEGYIHSDDGAWSGKPVRSDAFDRHYFIPGAASTCSNAVWYEQCLQGISSQYGGIPYELEYQALHRNDLSCEQRLLYYPSLRTFREGAAAEDRLFLIISQYANIPYVIVDRLRIIASERSLIRQLQLLDIRVGFGMLNHPIDKMQSLEDDIAEQLRSDSTSFWTNPLCMSDKDTEKLKQQIMPDYF</sequence>
<reference evidence="2" key="1">
    <citation type="journal article" date="2019" name="Int. J. Syst. Evol. Microbiol.">
        <title>The Global Catalogue of Microorganisms (GCM) 10K type strain sequencing project: providing services to taxonomists for standard genome sequencing and annotation.</title>
        <authorList>
            <consortium name="The Broad Institute Genomics Platform"/>
            <consortium name="The Broad Institute Genome Sequencing Center for Infectious Disease"/>
            <person name="Wu L."/>
            <person name="Ma J."/>
        </authorList>
    </citation>
    <scope>NUCLEOTIDE SEQUENCE [LARGE SCALE GENOMIC DNA]</scope>
    <source>
        <strain evidence="2">CCUG 59129</strain>
    </source>
</reference>
<accession>A0ABW3HQD5</accession>
<gene>
    <name evidence="1" type="ORF">ACFQ2I_09780</name>
</gene>
<keyword evidence="2" id="KW-1185">Reference proteome</keyword>
<organism evidence="1 2">
    <name type="scientific">Paenibacillus chungangensis</name>
    <dbReference type="NCBI Taxonomy" id="696535"/>
    <lineage>
        <taxon>Bacteria</taxon>
        <taxon>Bacillati</taxon>
        <taxon>Bacillota</taxon>
        <taxon>Bacilli</taxon>
        <taxon>Bacillales</taxon>
        <taxon>Paenibacillaceae</taxon>
        <taxon>Paenibacillus</taxon>
    </lineage>
</organism>
<dbReference type="Proteomes" id="UP001596989">
    <property type="component" value="Unassembled WGS sequence"/>
</dbReference>
<evidence type="ECO:0000313" key="1">
    <source>
        <dbReference type="EMBL" id="MFD0959679.1"/>
    </source>
</evidence>
<protein>
    <submittedName>
        <fullName evidence="1">Uncharacterized protein</fullName>
    </submittedName>
</protein>
<dbReference type="EMBL" id="JBHTJZ010000011">
    <property type="protein sequence ID" value="MFD0959679.1"/>
    <property type="molecule type" value="Genomic_DNA"/>
</dbReference>
<comment type="caution">
    <text evidence="1">The sequence shown here is derived from an EMBL/GenBank/DDBJ whole genome shotgun (WGS) entry which is preliminary data.</text>
</comment>